<dbReference type="PROSITE" id="PS01036">
    <property type="entry name" value="HSP70_3"/>
    <property type="match status" value="1"/>
</dbReference>
<dbReference type="FunFam" id="3.30.420.40:FF:000028">
    <property type="entry name" value="heat shock 70 kDa protein-like"/>
    <property type="match status" value="1"/>
</dbReference>
<dbReference type="FunFam" id="3.30.420.40:FF:000172">
    <property type="entry name" value="Heat shock 70 kDa protein"/>
    <property type="match status" value="2"/>
</dbReference>
<evidence type="ECO:0000256" key="3">
    <source>
        <dbReference type="ARBA" id="ARBA00022840"/>
    </source>
</evidence>
<accession>A0A3M7G125</accession>
<dbReference type="Gene3D" id="3.30.420.40">
    <property type="match status" value="2"/>
</dbReference>
<dbReference type="PANTHER" id="PTHR19375">
    <property type="entry name" value="HEAT SHOCK PROTEIN 70KDA"/>
    <property type="match status" value="1"/>
</dbReference>
<dbReference type="FunFam" id="3.30.420.40:FF:000026">
    <property type="entry name" value="Heat shock protein 70"/>
    <property type="match status" value="1"/>
</dbReference>
<dbReference type="PROSITE" id="PS00329">
    <property type="entry name" value="HSP70_2"/>
    <property type="match status" value="1"/>
</dbReference>
<evidence type="ECO:0000256" key="1">
    <source>
        <dbReference type="ARBA" id="ARBA00007381"/>
    </source>
</evidence>
<name>A0A3M7G125_HORWE</name>
<dbReference type="AlphaFoldDB" id="A0A3M7G125"/>
<dbReference type="EMBL" id="QWIR01000010">
    <property type="protein sequence ID" value="RMY94828.1"/>
    <property type="molecule type" value="Genomic_DNA"/>
</dbReference>
<comment type="similarity">
    <text evidence="1">Belongs to the heat shock protein 70 family.</text>
</comment>
<dbReference type="InterPro" id="IPR018181">
    <property type="entry name" value="Heat_shock_70_CS"/>
</dbReference>
<dbReference type="CDD" id="cd10233">
    <property type="entry name" value="ASKHA_NBD_HSP70_HSPA1"/>
    <property type="match status" value="1"/>
</dbReference>
<dbReference type="VEuPathDB" id="FungiDB:BTJ68_01775"/>
<evidence type="ECO:0000256" key="2">
    <source>
        <dbReference type="ARBA" id="ARBA00022741"/>
    </source>
</evidence>
<dbReference type="Gene3D" id="2.60.34.10">
    <property type="entry name" value="Substrate Binding Domain Of DNAk, Chain A, domain 1"/>
    <property type="match status" value="1"/>
</dbReference>
<dbReference type="GO" id="GO:0140662">
    <property type="term" value="F:ATP-dependent protein folding chaperone"/>
    <property type="evidence" value="ECO:0007669"/>
    <property type="project" value="InterPro"/>
</dbReference>
<dbReference type="Proteomes" id="UP000268823">
    <property type="component" value="Unassembled WGS sequence"/>
</dbReference>
<proteinExistence type="inferred from homology"/>
<dbReference type="FunFam" id="3.90.640.10:FF:000002">
    <property type="entry name" value="Heat shock 70 kDa"/>
    <property type="match status" value="1"/>
</dbReference>
<keyword evidence="2" id="KW-0547">Nucleotide-binding</keyword>
<dbReference type="SUPFAM" id="SSF53067">
    <property type="entry name" value="Actin-like ATPase domain"/>
    <property type="match status" value="2"/>
</dbReference>
<dbReference type="Pfam" id="PF00012">
    <property type="entry name" value="HSP70"/>
    <property type="match status" value="1"/>
</dbReference>
<comment type="caution">
    <text evidence="4">The sequence shown here is derived from an EMBL/GenBank/DDBJ whole genome shotgun (WGS) entry which is preliminary data.</text>
</comment>
<protein>
    <recommendedName>
        <fullName evidence="6">Heat shock protein 70</fullName>
    </recommendedName>
</protein>
<dbReference type="Gene3D" id="3.30.30.30">
    <property type="match status" value="1"/>
</dbReference>
<dbReference type="PRINTS" id="PR00301">
    <property type="entry name" value="HEATSHOCK70"/>
</dbReference>
<evidence type="ECO:0000313" key="4">
    <source>
        <dbReference type="EMBL" id="RMY94828.1"/>
    </source>
</evidence>
<sequence length="460" mass="50498">MAPAVGIDLGTTYSCVGIFRDDRIEIIANDQGNRTTPSFVAFTDTERLIGDAAKNQVAMNPHNTVFDAKRLIGRKFQDAEVQADMKHFPFKIIEKAGKPVIQVDFKGETKDFTPEEISSMVLTKMRETSEAYLGGTVNNAVVTVPAYFNDSQRQATKDAGLIAGLNVLRIINEPTAAAIAYGLDKKHEGERNVLIFDLGGGTFDVSLLTIEEGIFEVKSTAGDTHLGGEDFDNRLVNHFVNEFKRKNKKGKCNNALPDLTSNTRALRRLRTACERAKRTLSSSAQTSIEIDSLFEGIDFYTSITRARFEELCQDLFRSTMEPVERVLRDSKIDKSSVHEIVLVGGSTRIPKVQKLVSDFFNGKEPCKSINPDEAVAYGAAVQAAILSGDTSSKSTNEILLLDVAPLSLGIETAGGVMTPLIKRNTTIPTKKSEVFSTFSDNQPGVLIQVFEGERARTKDK</sequence>
<organism evidence="4 5">
    <name type="scientific">Hortaea werneckii</name>
    <name type="common">Black yeast</name>
    <name type="synonym">Cladosporium werneckii</name>
    <dbReference type="NCBI Taxonomy" id="91943"/>
    <lineage>
        <taxon>Eukaryota</taxon>
        <taxon>Fungi</taxon>
        <taxon>Dikarya</taxon>
        <taxon>Ascomycota</taxon>
        <taxon>Pezizomycotina</taxon>
        <taxon>Dothideomycetes</taxon>
        <taxon>Dothideomycetidae</taxon>
        <taxon>Mycosphaerellales</taxon>
        <taxon>Teratosphaeriaceae</taxon>
        <taxon>Hortaea</taxon>
    </lineage>
</organism>
<dbReference type="InterPro" id="IPR043129">
    <property type="entry name" value="ATPase_NBD"/>
</dbReference>
<dbReference type="GO" id="GO:0005524">
    <property type="term" value="F:ATP binding"/>
    <property type="evidence" value="ECO:0007669"/>
    <property type="project" value="UniProtKB-KW"/>
</dbReference>
<dbReference type="InterPro" id="IPR013126">
    <property type="entry name" value="Hsp_70_fam"/>
</dbReference>
<evidence type="ECO:0000313" key="5">
    <source>
        <dbReference type="Proteomes" id="UP000268823"/>
    </source>
</evidence>
<dbReference type="InterPro" id="IPR029047">
    <property type="entry name" value="HSP70_peptide-bd_sf"/>
</dbReference>
<gene>
    <name evidence="4" type="ORF">D0861_01123</name>
</gene>
<keyword evidence="3" id="KW-0067">ATP-binding</keyword>
<evidence type="ECO:0008006" key="6">
    <source>
        <dbReference type="Google" id="ProtNLM"/>
    </source>
</evidence>
<dbReference type="SUPFAM" id="SSF100920">
    <property type="entry name" value="Heat shock protein 70kD (HSP70), peptide-binding domain"/>
    <property type="match status" value="1"/>
</dbReference>
<reference evidence="4 5" key="1">
    <citation type="journal article" date="2018" name="BMC Genomics">
        <title>Genomic evidence for intraspecific hybridization in a clonal and extremely halotolerant yeast.</title>
        <authorList>
            <person name="Gostincar C."/>
            <person name="Stajich J.E."/>
            <person name="Zupancic J."/>
            <person name="Zalar P."/>
            <person name="Gunde-Cimerman N."/>
        </authorList>
    </citation>
    <scope>NUCLEOTIDE SEQUENCE [LARGE SCALE GENOMIC DNA]</scope>
    <source>
        <strain evidence="4 5">EXF-2788</strain>
    </source>
</reference>
<dbReference type="Gene3D" id="3.90.640.10">
    <property type="entry name" value="Actin, Chain A, domain 4"/>
    <property type="match status" value="1"/>
</dbReference>
<dbReference type="FunFam" id="3.30.30.30:FF:000001">
    <property type="entry name" value="heat shock 70 kDa protein-like"/>
    <property type="match status" value="1"/>
</dbReference>
<dbReference type="PROSITE" id="PS00297">
    <property type="entry name" value="HSP70_1"/>
    <property type="match status" value="1"/>
</dbReference>
<dbReference type="OrthoDB" id="2401965at2759"/>